<dbReference type="Proteomes" id="UP001501682">
    <property type="component" value="Unassembled WGS sequence"/>
</dbReference>
<accession>A0ABP8D3Z2</accession>
<evidence type="ECO:0000256" key="1">
    <source>
        <dbReference type="SAM" id="Phobius"/>
    </source>
</evidence>
<comment type="caution">
    <text evidence="2">The sequence shown here is derived from an EMBL/GenBank/DDBJ whole genome shotgun (WGS) entry which is preliminary data.</text>
</comment>
<evidence type="ECO:0000313" key="2">
    <source>
        <dbReference type="EMBL" id="GAA4246800.1"/>
    </source>
</evidence>
<gene>
    <name evidence="2" type="ORF">GCM10022292_34160</name>
</gene>
<keyword evidence="1" id="KW-1133">Transmembrane helix</keyword>
<feature type="transmembrane region" description="Helical" evidence="1">
    <location>
        <begin position="12"/>
        <end position="29"/>
    </location>
</feature>
<name>A0ABP8D3Z2_9FLAO</name>
<protein>
    <submittedName>
        <fullName evidence="2">Uncharacterized protein</fullName>
    </submittedName>
</protein>
<keyword evidence="1" id="KW-0472">Membrane</keyword>
<proteinExistence type="predicted"/>
<dbReference type="EMBL" id="BAABCB010000051">
    <property type="protein sequence ID" value="GAA4246800.1"/>
    <property type="molecule type" value="Genomic_DNA"/>
</dbReference>
<evidence type="ECO:0000313" key="3">
    <source>
        <dbReference type="Proteomes" id="UP001501682"/>
    </source>
</evidence>
<sequence>MNLLNYLTGKNGLILLGFIVLCVFIYNKYKTQRYFKYIEKRQKEKERKE</sequence>
<keyword evidence="1" id="KW-0812">Transmembrane</keyword>
<reference evidence="3" key="1">
    <citation type="journal article" date="2019" name="Int. J. Syst. Evol. Microbiol.">
        <title>The Global Catalogue of Microorganisms (GCM) 10K type strain sequencing project: providing services to taxonomists for standard genome sequencing and annotation.</title>
        <authorList>
            <consortium name="The Broad Institute Genomics Platform"/>
            <consortium name="The Broad Institute Genome Sequencing Center for Infectious Disease"/>
            <person name="Wu L."/>
            <person name="Ma J."/>
        </authorList>
    </citation>
    <scope>NUCLEOTIDE SEQUENCE [LARGE SCALE GENOMIC DNA]</scope>
    <source>
        <strain evidence="3">JCM 17633</strain>
    </source>
</reference>
<organism evidence="2 3">
    <name type="scientific">Winogradskyella damuponensis</name>
    <dbReference type="NCBI Taxonomy" id="943939"/>
    <lineage>
        <taxon>Bacteria</taxon>
        <taxon>Pseudomonadati</taxon>
        <taxon>Bacteroidota</taxon>
        <taxon>Flavobacteriia</taxon>
        <taxon>Flavobacteriales</taxon>
        <taxon>Flavobacteriaceae</taxon>
        <taxon>Winogradskyella</taxon>
    </lineage>
</organism>
<keyword evidence="3" id="KW-1185">Reference proteome</keyword>